<comment type="caution">
    <text evidence="1">The sequence shown here is derived from an EMBL/GenBank/DDBJ whole genome shotgun (WGS) entry which is preliminary data.</text>
</comment>
<keyword evidence="2" id="KW-1185">Reference proteome</keyword>
<evidence type="ECO:0008006" key="3">
    <source>
        <dbReference type="Google" id="ProtNLM"/>
    </source>
</evidence>
<name>A0A1E5VRK5_9POAL</name>
<organism evidence="1 2">
    <name type="scientific">Dichanthelium oligosanthes</name>
    <dbReference type="NCBI Taxonomy" id="888268"/>
    <lineage>
        <taxon>Eukaryota</taxon>
        <taxon>Viridiplantae</taxon>
        <taxon>Streptophyta</taxon>
        <taxon>Embryophyta</taxon>
        <taxon>Tracheophyta</taxon>
        <taxon>Spermatophyta</taxon>
        <taxon>Magnoliopsida</taxon>
        <taxon>Liliopsida</taxon>
        <taxon>Poales</taxon>
        <taxon>Poaceae</taxon>
        <taxon>PACMAD clade</taxon>
        <taxon>Panicoideae</taxon>
        <taxon>Panicodae</taxon>
        <taxon>Paniceae</taxon>
        <taxon>Dichantheliinae</taxon>
        <taxon>Dichanthelium</taxon>
    </lineage>
</organism>
<sequence>MIVAFDLEAEQWRPALLQGPVPVPSIGGDHTRRSLAEVNRCLAAVCCTISAMDIWLLMGSGEQALWCKPYRVLTSSIWPPHGLFVDAEPLWVLDNGRVAFWVSTDRIRTGALWMYDPMTQTCTDVATMASCLKVGVGVYTGNLL</sequence>
<evidence type="ECO:0000313" key="1">
    <source>
        <dbReference type="EMBL" id="OEL27722.1"/>
    </source>
</evidence>
<evidence type="ECO:0000313" key="2">
    <source>
        <dbReference type="Proteomes" id="UP000095767"/>
    </source>
</evidence>
<dbReference type="OrthoDB" id="634410at2759"/>
<gene>
    <name evidence="1" type="ORF">BAE44_0011259</name>
</gene>
<proteinExistence type="predicted"/>
<dbReference type="Proteomes" id="UP000095767">
    <property type="component" value="Unassembled WGS sequence"/>
</dbReference>
<dbReference type="STRING" id="888268.A0A1E5VRK5"/>
<reference evidence="1 2" key="1">
    <citation type="submission" date="2016-09" db="EMBL/GenBank/DDBJ databases">
        <title>The draft genome of Dichanthelium oligosanthes: A C3 panicoid grass species.</title>
        <authorList>
            <person name="Studer A.J."/>
            <person name="Schnable J.C."/>
            <person name="Brutnell T.P."/>
        </authorList>
    </citation>
    <scope>NUCLEOTIDE SEQUENCE [LARGE SCALE GENOMIC DNA]</scope>
    <source>
        <strain evidence="2">cv. Kellogg 1175</strain>
        <tissue evidence="1">Leaf</tissue>
    </source>
</reference>
<dbReference type="EMBL" id="LWDX02031814">
    <property type="protein sequence ID" value="OEL27722.1"/>
    <property type="molecule type" value="Genomic_DNA"/>
</dbReference>
<accession>A0A1E5VRK5</accession>
<dbReference type="AlphaFoldDB" id="A0A1E5VRK5"/>
<protein>
    <recommendedName>
        <fullName evidence="3">F-box associated domain-containing protein</fullName>
    </recommendedName>
</protein>